<evidence type="ECO:0000313" key="2">
    <source>
        <dbReference type="Proteomes" id="UP000682782"/>
    </source>
</evidence>
<reference evidence="1" key="1">
    <citation type="submission" date="2021-01" db="EMBL/GenBank/DDBJ databases">
        <title>Complete genome sequence of Clostridiales bacterium R-7.</title>
        <authorList>
            <person name="Mahoney-Kurpe S.C."/>
            <person name="Palevich N."/>
            <person name="Koike S."/>
            <person name="Moon C.D."/>
            <person name="Attwood G.T."/>
        </authorList>
    </citation>
    <scope>NUCLEOTIDE SEQUENCE</scope>
    <source>
        <strain evidence="1">R-7</strain>
    </source>
</reference>
<organism evidence="1 2">
    <name type="scientific">Aristaeella hokkaidonensis</name>
    <dbReference type="NCBI Taxonomy" id="3046382"/>
    <lineage>
        <taxon>Bacteria</taxon>
        <taxon>Bacillati</taxon>
        <taxon>Bacillota</taxon>
        <taxon>Clostridia</taxon>
        <taxon>Eubacteriales</taxon>
        <taxon>Aristaeellaceae</taxon>
        <taxon>Aristaeella</taxon>
    </lineage>
</organism>
<dbReference type="Proteomes" id="UP000682782">
    <property type="component" value="Chromosome"/>
</dbReference>
<keyword evidence="1" id="KW-0456">Lyase</keyword>
<gene>
    <name evidence="1" type="primary">aepY</name>
    <name evidence="1" type="ORF">JYE49_05000</name>
</gene>
<evidence type="ECO:0000313" key="1">
    <source>
        <dbReference type="EMBL" id="QUC68607.1"/>
    </source>
</evidence>
<dbReference type="EMBL" id="CP068393">
    <property type="protein sequence ID" value="QUC68607.1"/>
    <property type="molecule type" value="Genomic_DNA"/>
</dbReference>
<proteinExistence type="predicted"/>
<keyword evidence="2" id="KW-1185">Reference proteome</keyword>
<dbReference type="EC" id="4.1.1.82" evidence="1"/>
<protein>
    <submittedName>
        <fullName evidence="1">Phosphonopyruvate decarboxylase</fullName>
        <ecNumber evidence="1">4.1.1.82</ecNumber>
    </submittedName>
</protein>
<name>A0AC61MZA6_9FIRM</name>
<sequence length="377" mass="40119">MHVSVLLDACHKAGIDFCTGVPDSLLKALCNELYARYGTDSDCHVVAHNEGGAIALCAGHYLASGRPGLCYMQNSGLGNAVNPLASLMDPEVYAIPCLLVVGWRGEPGVKDEPQHKKQGVITLDQLDILGIPYLVLSPDTSDETFLSGFNDLLTEMNRGKTAAIVVRKGALQSDCKPEYGNQYRMTRETAAGIILSASGQDDVFVSTTGKLSREIFELREARGEDHSRDFLTVGSMGHAAMIALRIAVEKPDKMVWCLDGDGASLMHLGALPVIGKRLPENLVHVIINNGAHETVGGMPVCGGSMNIPALASAAGYPSVFSADSEDTLQSVLKDSLPGAAGPVLIEVRCACGARADLGRPTTTPVQNRNAFMRFLQK</sequence>
<accession>A0AC61MZA6</accession>